<reference evidence="1 2" key="2">
    <citation type="journal article" date="2022" name="Mol. Ecol. Resour.">
        <title>The genomes of chicory, endive, great burdock and yacon provide insights into Asteraceae paleo-polyploidization history and plant inulin production.</title>
        <authorList>
            <person name="Fan W."/>
            <person name="Wang S."/>
            <person name="Wang H."/>
            <person name="Wang A."/>
            <person name="Jiang F."/>
            <person name="Liu H."/>
            <person name="Zhao H."/>
            <person name="Xu D."/>
            <person name="Zhang Y."/>
        </authorList>
    </citation>
    <scope>NUCLEOTIDE SEQUENCE [LARGE SCALE GENOMIC DNA]</scope>
    <source>
        <strain evidence="2">cv. Yunnan</strain>
        <tissue evidence="1">Leaves</tissue>
    </source>
</reference>
<keyword evidence="2" id="KW-1185">Reference proteome</keyword>
<protein>
    <submittedName>
        <fullName evidence="1">Uncharacterized protein</fullName>
    </submittedName>
</protein>
<proteinExistence type="predicted"/>
<reference evidence="2" key="1">
    <citation type="journal article" date="2022" name="Mol. Ecol. Resour.">
        <title>The genomes of chicory, endive, great burdock and yacon provide insights into Asteraceae palaeo-polyploidization history and plant inulin production.</title>
        <authorList>
            <person name="Fan W."/>
            <person name="Wang S."/>
            <person name="Wang H."/>
            <person name="Wang A."/>
            <person name="Jiang F."/>
            <person name="Liu H."/>
            <person name="Zhao H."/>
            <person name="Xu D."/>
            <person name="Zhang Y."/>
        </authorList>
    </citation>
    <scope>NUCLEOTIDE SEQUENCE [LARGE SCALE GENOMIC DNA]</scope>
    <source>
        <strain evidence="2">cv. Yunnan</strain>
    </source>
</reference>
<accession>A0ACB9I5S4</accession>
<dbReference type="Proteomes" id="UP001056120">
    <property type="component" value="Linkage Group LG10"/>
</dbReference>
<sequence length="95" mass="10414">MLLELLRQVDELSVLLSKGRGLFPNMGKRTREGAKQKDAEGSGGSAGKGSHHYRRMRPDWQEGIHAHFDGSMCFTADDLLNATTGMTAKDTYGSD</sequence>
<gene>
    <name evidence="1" type="ORF">L1987_31255</name>
</gene>
<name>A0ACB9I5S4_9ASTR</name>
<evidence type="ECO:0000313" key="2">
    <source>
        <dbReference type="Proteomes" id="UP001056120"/>
    </source>
</evidence>
<comment type="caution">
    <text evidence="1">The sequence shown here is derived from an EMBL/GenBank/DDBJ whole genome shotgun (WGS) entry which is preliminary data.</text>
</comment>
<dbReference type="EMBL" id="CM042027">
    <property type="protein sequence ID" value="KAI3803106.1"/>
    <property type="molecule type" value="Genomic_DNA"/>
</dbReference>
<evidence type="ECO:0000313" key="1">
    <source>
        <dbReference type="EMBL" id="KAI3803106.1"/>
    </source>
</evidence>
<organism evidence="1 2">
    <name type="scientific">Smallanthus sonchifolius</name>
    <dbReference type="NCBI Taxonomy" id="185202"/>
    <lineage>
        <taxon>Eukaryota</taxon>
        <taxon>Viridiplantae</taxon>
        <taxon>Streptophyta</taxon>
        <taxon>Embryophyta</taxon>
        <taxon>Tracheophyta</taxon>
        <taxon>Spermatophyta</taxon>
        <taxon>Magnoliopsida</taxon>
        <taxon>eudicotyledons</taxon>
        <taxon>Gunneridae</taxon>
        <taxon>Pentapetalae</taxon>
        <taxon>asterids</taxon>
        <taxon>campanulids</taxon>
        <taxon>Asterales</taxon>
        <taxon>Asteraceae</taxon>
        <taxon>Asteroideae</taxon>
        <taxon>Heliantheae alliance</taxon>
        <taxon>Millerieae</taxon>
        <taxon>Smallanthus</taxon>
    </lineage>
</organism>